<evidence type="ECO:0000256" key="4">
    <source>
        <dbReference type="HAMAP-Rule" id="MF_03011"/>
    </source>
</evidence>
<protein>
    <recommendedName>
        <fullName evidence="4">Eukaryotic translation initiation factor 3 subunit L</fullName>
        <shortName evidence="4">eIF3l</shortName>
    </recommendedName>
</protein>
<dbReference type="Pfam" id="PF10255">
    <property type="entry name" value="Paf67"/>
    <property type="match status" value="1"/>
</dbReference>
<evidence type="ECO:0000259" key="5">
    <source>
        <dbReference type="PROSITE" id="PS50250"/>
    </source>
</evidence>
<dbReference type="Proteomes" id="UP001164746">
    <property type="component" value="Chromosome 2"/>
</dbReference>
<evidence type="ECO:0000256" key="3">
    <source>
        <dbReference type="ARBA" id="ARBA00022917"/>
    </source>
</evidence>
<name>A0ABY7DHC3_MYAAR</name>
<sequence>MSPVYMADTQILTVSSQFKINPSSTYGEGELVASLHYIPGVSVRLGPPGPCEHLCQVRPPAKRDILKQNELLVPVLKTLPCFDTGGLCLSVNACLVTVTSLISKTKRLNDSLPVYLLDKNINMWAEQYVEDFQYASTHSYEGGYGFEKTGDPRQDMEFERQYQTQSTFIIPDVIKNFLTYFRKCIKEQNVFGIQDAYENGFSKLTERFFKTNPWPDAEAVAPIVQNDIVFLNLYKELYYRHIYARVASGPTLEQQFESYYNYCNLFNYILNADEPVGLQLPNQWLWDIIDEFIYQFQSFSIYRCKIQKKSPEEIDVLKNNPKKSSINRQLEVYASGGDPDSVAGEFGQQSLYKMLGYFSLIGLLRLHSLLGDYYQALKVLENIDFNKKNMYSRVPACQVTTFYYVGFAYMMMRRYQDAIRTFSNILLYIQRTKQMFQTRVQMYDQITKMNDKMYTLLAICLVLHPIRIDESVHSQLREKFADKMLRMSKGDMQEFEQSFSFACPKFLSPVPPNYDTVTSATFHKEPFMLQCKVFIEEVAQQILIPTIRSYLKLYTTLPIQKLAIFMDMSEDELKTNLMCFKHKMKNVVWTKGTSGLEGEFQSASEVDFYIDRDMVHIADTKVARHNKNFEEHTAVMGNSAFQ</sequence>
<feature type="domain" description="PCI" evidence="5">
    <location>
        <begin position="421"/>
        <end position="624"/>
    </location>
</feature>
<comment type="subcellular location">
    <subcellularLocation>
        <location evidence="4">Cytoplasm</location>
    </subcellularLocation>
</comment>
<dbReference type="EMBL" id="CP111013">
    <property type="protein sequence ID" value="WAQ95854.1"/>
    <property type="molecule type" value="Genomic_DNA"/>
</dbReference>
<evidence type="ECO:0000313" key="7">
    <source>
        <dbReference type="Proteomes" id="UP001164746"/>
    </source>
</evidence>
<evidence type="ECO:0000313" key="6">
    <source>
        <dbReference type="EMBL" id="WAQ95854.1"/>
    </source>
</evidence>
<dbReference type="PROSITE" id="PS50250">
    <property type="entry name" value="PCI"/>
    <property type="match status" value="1"/>
</dbReference>
<organism evidence="6 7">
    <name type="scientific">Mya arenaria</name>
    <name type="common">Soft-shell clam</name>
    <dbReference type="NCBI Taxonomy" id="6604"/>
    <lineage>
        <taxon>Eukaryota</taxon>
        <taxon>Metazoa</taxon>
        <taxon>Spiralia</taxon>
        <taxon>Lophotrochozoa</taxon>
        <taxon>Mollusca</taxon>
        <taxon>Bivalvia</taxon>
        <taxon>Autobranchia</taxon>
        <taxon>Heteroconchia</taxon>
        <taxon>Euheterodonta</taxon>
        <taxon>Imparidentia</taxon>
        <taxon>Neoheterodontei</taxon>
        <taxon>Myida</taxon>
        <taxon>Myoidea</taxon>
        <taxon>Myidae</taxon>
        <taxon>Mya</taxon>
    </lineage>
</organism>
<keyword evidence="7" id="KW-1185">Reference proteome</keyword>
<dbReference type="InterPro" id="IPR011990">
    <property type="entry name" value="TPR-like_helical_dom_sf"/>
</dbReference>
<keyword evidence="1 4" id="KW-0963">Cytoplasm</keyword>
<keyword evidence="2 4" id="KW-0396">Initiation factor</keyword>
<keyword evidence="3 4" id="KW-0648">Protein biosynthesis</keyword>
<proteinExistence type="inferred from homology"/>
<dbReference type="SUPFAM" id="SSF48452">
    <property type="entry name" value="TPR-like"/>
    <property type="match status" value="1"/>
</dbReference>
<comment type="subunit">
    <text evidence="4">Component of the eukaryotic translation initiation factor 3 (eIF-3) complex.</text>
</comment>
<dbReference type="InterPro" id="IPR000717">
    <property type="entry name" value="PCI_dom"/>
</dbReference>
<comment type="function">
    <text evidence="4">Component of the eukaryotic translation initiation factor 3 (eIF-3) complex, which is involved in protein synthesis of a specialized repertoire of mRNAs and, together with other initiation factors, stimulates binding of mRNA and methionyl-tRNAi to the 40S ribosome. The eIF-3 complex specifically targets and initiates translation of a subset of mRNAs involved in cell proliferation.</text>
</comment>
<dbReference type="HAMAP" id="MF_03011">
    <property type="entry name" value="eIF3l"/>
    <property type="match status" value="1"/>
</dbReference>
<dbReference type="PANTHER" id="PTHR13242">
    <property type="entry name" value="EUKARYOTIC TRANSLATION INITIATION FACTOR 3"/>
    <property type="match status" value="1"/>
</dbReference>
<evidence type="ECO:0000256" key="2">
    <source>
        <dbReference type="ARBA" id="ARBA00022540"/>
    </source>
</evidence>
<gene>
    <name evidence="6" type="ORF">MAR_028544</name>
</gene>
<dbReference type="PANTHER" id="PTHR13242:SF0">
    <property type="entry name" value="EUKARYOTIC TRANSLATION INITIATION FACTOR 3 SUBUNIT L"/>
    <property type="match status" value="1"/>
</dbReference>
<comment type="similarity">
    <text evidence="4">Belongs to the eIF-3 subunit L family.</text>
</comment>
<accession>A0ABY7DHC3</accession>
<evidence type="ECO:0000256" key="1">
    <source>
        <dbReference type="ARBA" id="ARBA00022490"/>
    </source>
</evidence>
<dbReference type="InterPro" id="IPR019382">
    <property type="entry name" value="eIF3l"/>
</dbReference>
<reference evidence="6" key="1">
    <citation type="submission" date="2022-11" db="EMBL/GenBank/DDBJ databases">
        <title>Centuries of genome instability and evolution in soft-shell clam transmissible cancer (bioRxiv).</title>
        <authorList>
            <person name="Hart S.F.M."/>
            <person name="Yonemitsu M.A."/>
            <person name="Giersch R.M."/>
            <person name="Beal B.F."/>
            <person name="Arriagada G."/>
            <person name="Davis B.W."/>
            <person name="Ostrander E.A."/>
            <person name="Goff S.P."/>
            <person name="Metzger M.J."/>
        </authorList>
    </citation>
    <scope>NUCLEOTIDE SEQUENCE</scope>
    <source>
        <strain evidence="6">MELC-2E11</strain>
        <tissue evidence="6">Siphon/mantle</tissue>
    </source>
</reference>